<dbReference type="AlphaFoldDB" id="A0A9Q0EFH0"/>
<dbReference type="OrthoDB" id="6484979at2759"/>
<dbReference type="Proteomes" id="UP001148018">
    <property type="component" value="Unassembled WGS sequence"/>
</dbReference>
<comment type="caution">
    <text evidence="2">The sequence shown here is derived from an EMBL/GenBank/DDBJ whole genome shotgun (WGS) entry which is preliminary data.</text>
</comment>
<accession>A0A9Q0EFH0</accession>
<feature type="region of interest" description="Disordered" evidence="1">
    <location>
        <begin position="1"/>
        <end position="48"/>
    </location>
</feature>
<organism evidence="2 3">
    <name type="scientific">Muraenolepis orangiensis</name>
    <name type="common">Patagonian moray cod</name>
    <dbReference type="NCBI Taxonomy" id="630683"/>
    <lineage>
        <taxon>Eukaryota</taxon>
        <taxon>Metazoa</taxon>
        <taxon>Chordata</taxon>
        <taxon>Craniata</taxon>
        <taxon>Vertebrata</taxon>
        <taxon>Euteleostomi</taxon>
        <taxon>Actinopterygii</taxon>
        <taxon>Neopterygii</taxon>
        <taxon>Teleostei</taxon>
        <taxon>Neoteleostei</taxon>
        <taxon>Acanthomorphata</taxon>
        <taxon>Zeiogadaria</taxon>
        <taxon>Gadariae</taxon>
        <taxon>Gadiformes</taxon>
        <taxon>Muraenolepidoidei</taxon>
        <taxon>Muraenolepididae</taxon>
        <taxon>Muraenolepis</taxon>
    </lineage>
</organism>
<evidence type="ECO:0000256" key="1">
    <source>
        <dbReference type="SAM" id="MobiDB-lite"/>
    </source>
</evidence>
<gene>
    <name evidence="2" type="ORF">NHX12_027848</name>
</gene>
<name>A0A9Q0EFH0_9TELE</name>
<dbReference type="EMBL" id="JANIIK010000043">
    <property type="protein sequence ID" value="KAJ3605804.1"/>
    <property type="molecule type" value="Genomic_DNA"/>
</dbReference>
<evidence type="ECO:0000313" key="2">
    <source>
        <dbReference type="EMBL" id="KAJ3605804.1"/>
    </source>
</evidence>
<feature type="compositionally biased region" description="Low complexity" evidence="1">
    <location>
        <begin position="9"/>
        <end position="32"/>
    </location>
</feature>
<reference evidence="2" key="1">
    <citation type="submission" date="2022-07" db="EMBL/GenBank/DDBJ databases">
        <title>Chromosome-level genome of Muraenolepis orangiensis.</title>
        <authorList>
            <person name="Kim J."/>
        </authorList>
    </citation>
    <scope>NUCLEOTIDE SEQUENCE</scope>
    <source>
        <strain evidence="2">KU_S4_2022</strain>
        <tissue evidence="2">Muscle</tissue>
    </source>
</reference>
<protein>
    <submittedName>
        <fullName evidence="2">Uncharacterized protein</fullName>
    </submittedName>
</protein>
<keyword evidence="3" id="KW-1185">Reference proteome</keyword>
<sequence>DEWDHSSNGSTGSRPSCGSRPGSGSRSDSRGPNNQLKGPAKNGNREGSLDILGTDIWAANTMDSHGGAGWDVQPEKLDFSQFHRTLYRGTPKHLPHIDREGMMKDKFEADDGIDMNDIERFLPHLHSAFRQTGDGCRLLTDQSGVSPSSRVRPSITGQRVQVELMKMNRTSTASLTRVPEVSVLSSAPVLLDHRGVKRWKISTPLRDEMFDTARICHNFSGLFNHRIP</sequence>
<proteinExistence type="predicted"/>
<feature type="non-terminal residue" evidence="2">
    <location>
        <position position="1"/>
    </location>
</feature>
<evidence type="ECO:0000313" key="3">
    <source>
        <dbReference type="Proteomes" id="UP001148018"/>
    </source>
</evidence>